<dbReference type="PROSITE" id="PS50889">
    <property type="entry name" value="S4"/>
    <property type="match status" value="1"/>
</dbReference>
<dbReference type="InterPro" id="IPR020103">
    <property type="entry name" value="PsdUridine_synth_cat_dom_sf"/>
</dbReference>
<feature type="domain" description="RNA-binding S4" evidence="6">
    <location>
        <begin position="10"/>
        <end position="73"/>
    </location>
</feature>
<dbReference type="NCBIfam" id="TIGR00005">
    <property type="entry name" value="rluA_subfam"/>
    <property type="match status" value="1"/>
</dbReference>
<organism evidence="7 8">
    <name type="scientific">Streptococcus oriscaviae</name>
    <dbReference type="NCBI Taxonomy" id="2781599"/>
    <lineage>
        <taxon>Bacteria</taxon>
        <taxon>Bacillati</taxon>
        <taxon>Bacillota</taxon>
        <taxon>Bacilli</taxon>
        <taxon>Lactobacillales</taxon>
        <taxon>Streptococcaceae</taxon>
        <taxon>Streptococcus</taxon>
    </lineage>
</organism>
<name>A0ABX7YL78_9STRE</name>
<proteinExistence type="inferred from homology"/>
<evidence type="ECO:0000259" key="6">
    <source>
        <dbReference type="SMART" id="SM00363"/>
    </source>
</evidence>
<dbReference type="SUPFAM" id="SSF55174">
    <property type="entry name" value="Alpha-L RNA-binding motif"/>
    <property type="match status" value="1"/>
</dbReference>
<evidence type="ECO:0000313" key="8">
    <source>
        <dbReference type="Proteomes" id="UP000677616"/>
    </source>
</evidence>
<dbReference type="Pfam" id="PF01479">
    <property type="entry name" value="S4"/>
    <property type="match status" value="1"/>
</dbReference>
<gene>
    <name evidence="7" type="ORF">INT76_01260</name>
</gene>
<dbReference type="CDD" id="cd00165">
    <property type="entry name" value="S4"/>
    <property type="match status" value="1"/>
</dbReference>
<sequence length="295" mass="32566">MEVRVEIGGMRLDKALAELTDLSRSVANEQIKAGQVLVNGQVKKAKYSVQVGDVIQYQEPEVEALDYVAENLPIEIVYQDADVAVVNKPQGMVVHPSAGHTSGTLVNALLYHVKDLSGINGVMRPGIVHRIDKDTSGLLMVAKNDEAHVKLAEELKAKKSLRKYIAIVHGNLPNDRGLIEAPIGRSEKDRKKQAVIAKGKEAITRFQVLERFGDYSLVELSLETGRTHQIRVHMAYIGHPVAGDEVYGPRKTLKGDGQFLHAQTLGFTHPRTGELVEFTVEAPAIFQKTLEELRK</sequence>
<dbReference type="InterPro" id="IPR050188">
    <property type="entry name" value="RluA_PseudoU_synthase"/>
</dbReference>
<keyword evidence="3 5" id="KW-0413">Isomerase</keyword>
<evidence type="ECO:0000256" key="4">
    <source>
        <dbReference type="PROSITE-ProRule" id="PRU00182"/>
    </source>
</evidence>
<dbReference type="EC" id="5.4.99.-" evidence="5"/>
<dbReference type="SMART" id="SM00363">
    <property type="entry name" value="S4"/>
    <property type="match status" value="1"/>
</dbReference>
<evidence type="ECO:0000313" key="7">
    <source>
        <dbReference type="EMBL" id="QUE54550.1"/>
    </source>
</evidence>
<dbReference type="InterPro" id="IPR006145">
    <property type="entry name" value="PsdUridine_synth_RsuA/RluA"/>
</dbReference>
<dbReference type="Gene3D" id="3.10.290.10">
    <property type="entry name" value="RNA-binding S4 domain"/>
    <property type="match status" value="1"/>
</dbReference>
<dbReference type="InterPro" id="IPR036986">
    <property type="entry name" value="S4_RNA-bd_sf"/>
</dbReference>
<dbReference type="InterPro" id="IPR006225">
    <property type="entry name" value="PsdUridine_synth_RluC/D"/>
</dbReference>
<dbReference type="InterPro" id="IPR002942">
    <property type="entry name" value="S4_RNA-bd"/>
</dbReference>
<evidence type="ECO:0000256" key="3">
    <source>
        <dbReference type="ARBA" id="ARBA00023235"/>
    </source>
</evidence>
<keyword evidence="8" id="KW-1185">Reference proteome</keyword>
<comment type="similarity">
    <text evidence="2 5">Belongs to the pseudouridine synthase RluA family.</text>
</comment>
<protein>
    <recommendedName>
        <fullName evidence="5">Pseudouridine synthase</fullName>
        <ecNumber evidence="5">5.4.99.-</ecNumber>
    </recommendedName>
</protein>
<dbReference type="PROSITE" id="PS01129">
    <property type="entry name" value="PSI_RLU"/>
    <property type="match status" value="1"/>
</dbReference>
<dbReference type="Proteomes" id="UP000677616">
    <property type="component" value="Chromosome"/>
</dbReference>
<dbReference type="EMBL" id="CP073084">
    <property type="protein sequence ID" value="QUE54550.1"/>
    <property type="molecule type" value="Genomic_DNA"/>
</dbReference>
<comment type="function">
    <text evidence="5">Responsible for synthesis of pseudouridine from uracil.</text>
</comment>
<evidence type="ECO:0000256" key="5">
    <source>
        <dbReference type="RuleBase" id="RU362028"/>
    </source>
</evidence>
<dbReference type="InterPro" id="IPR006224">
    <property type="entry name" value="PsdUridine_synth_RluA-like_CS"/>
</dbReference>
<comment type="catalytic activity">
    <reaction evidence="1 5">
        <text>a uridine in RNA = a pseudouridine in RNA</text>
        <dbReference type="Rhea" id="RHEA:48348"/>
        <dbReference type="Rhea" id="RHEA-COMP:12068"/>
        <dbReference type="Rhea" id="RHEA-COMP:12069"/>
        <dbReference type="ChEBI" id="CHEBI:65314"/>
        <dbReference type="ChEBI" id="CHEBI:65315"/>
    </reaction>
</comment>
<dbReference type="Pfam" id="PF00849">
    <property type="entry name" value="PseudoU_synth_2"/>
    <property type="match status" value="1"/>
</dbReference>
<accession>A0ABX7YL78</accession>
<keyword evidence="4" id="KW-0694">RNA-binding</keyword>
<dbReference type="PANTHER" id="PTHR21600">
    <property type="entry name" value="MITOCHONDRIAL RNA PSEUDOURIDINE SYNTHASE"/>
    <property type="match status" value="1"/>
</dbReference>
<dbReference type="PANTHER" id="PTHR21600:SF44">
    <property type="entry name" value="RIBOSOMAL LARGE SUBUNIT PSEUDOURIDINE SYNTHASE D"/>
    <property type="match status" value="1"/>
</dbReference>
<dbReference type="RefSeq" id="WP_212571332.1">
    <property type="nucleotide sequence ID" value="NZ_CP073084.1"/>
</dbReference>
<reference evidence="7 8" key="1">
    <citation type="submission" date="2021-04" db="EMBL/GenBank/DDBJ databases">
        <title>Complete genome sequence of a novel Streptococcus species.</title>
        <authorList>
            <person name="Teng J.L.L."/>
        </authorList>
    </citation>
    <scope>NUCLEOTIDE SEQUENCE [LARGE SCALE GENOMIC DNA]</scope>
    <source>
        <strain evidence="7 8">HKU75</strain>
    </source>
</reference>
<dbReference type="SUPFAM" id="SSF55120">
    <property type="entry name" value="Pseudouridine synthase"/>
    <property type="match status" value="1"/>
</dbReference>
<dbReference type="Gene3D" id="3.30.2350.10">
    <property type="entry name" value="Pseudouridine synthase"/>
    <property type="match status" value="1"/>
</dbReference>
<dbReference type="CDD" id="cd02869">
    <property type="entry name" value="PseudoU_synth_RluA_like"/>
    <property type="match status" value="1"/>
</dbReference>
<evidence type="ECO:0000256" key="1">
    <source>
        <dbReference type="ARBA" id="ARBA00000073"/>
    </source>
</evidence>
<evidence type="ECO:0000256" key="2">
    <source>
        <dbReference type="ARBA" id="ARBA00010876"/>
    </source>
</evidence>